<accession>A0A6J1CKF1</accession>
<evidence type="ECO:0000256" key="2">
    <source>
        <dbReference type="ARBA" id="ARBA00022737"/>
    </source>
</evidence>
<dbReference type="FunFam" id="1.10.10.60:FF:000001">
    <property type="entry name" value="MYB-related transcription factor"/>
    <property type="match status" value="1"/>
</dbReference>
<dbReference type="Gene3D" id="1.10.10.60">
    <property type="entry name" value="Homeodomain-like"/>
    <property type="match status" value="2"/>
</dbReference>
<dbReference type="OrthoDB" id="2143914at2759"/>
<dbReference type="Pfam" id="PF00249">
    <property type="entry name" value="Myb_DNA-binding"/>
    <property type="match status" value="2"/>
</dbReference>
<proteinExistence type="predicted"/>
<dbReference type="GO" id="GO:0005634">
    <property type="term" value="C:nucleus"/>
    <property type="evidence" value="ECO:0007669"/>
    <property type="project" value="UniProtKB-SubCell"/>
</dbReference>
<evidence type="ECO:0000313" key="8">
    <source>
        <dbReference type="RefSeq" id="XP_022142255.1"/>
    </source>
</evidence>
<dbReference type="Proteomes" id="UP000504603">
    <property type="component" value="Unplaced"/>
</dbReference>
<evidence type="ECO:0000259" key="6">
    <source>
        <dbReference type="PROSITE" id="PS51294"/>
    </source>
</evidence>
<keyword evidence="3" id="KW-0238">DNA-binding</keyword>
<keyword evidence="7" id="KW-1185">Reference proteome</keyword>
<dbReference type="KEGG" id="mcha:111012416"/>
<keyword evidence="4" id="KW-0539">Nucleus</keyword>
<dbReference type="PROSITE" id="PS50090">
    <property type="entry name" value="MYB_LIKE"/>
    <property type="match status" value="2"/>
</dbReference>
<feature type="domain" description="Myb-like" evidence="5">
    <location>
        <begin position="62"/>
        <end position="112"/>
    </location>
</feature>
<dbReference type="CDD" id="cd00167">
    <property type="entry name" value="SANT"/>
    <property type="match status" value="2"/>
</dbReference>
<feature type="domain" description="Myb-like" evidence="5">
    <location>
        <begin position="9"/>
        <end position="61"/>
    </location>
</feature>
<feature type="domain" description="HTH myb-type" evidence="6">
    <location>
        <begin position="66"/>
        <end position="116"/>
    </location>
</feature>
<dbReference type="InterPro" id="IPR017930">
    <property type="entry name" value="Myb_dom"/>
</dbReference>
<dbReference type="SMART" id="SM00717">
    <property type="entry name" value="SANT"/>
    <property type="match status" value="2"/>
</dbReference>
<evidence type="ECO:0000256" key="3">
    <source>
        <dbReference type="ARBA" id="ARBA00023125"/>
    </source>
</evidence>
<dbReference type="GO" id="GO:0003677">
    <property type="term" value="F:DNA binding"/>
    <property type="evidence" value="ECO:0007669"/>
    <property type="project" value="UniProtKB-KW"/>
</dbReference>
<dbReference type="FunFam" id="1.10.10.60:FF:000349">
    <property type="entry name" value="Transcription factor MYB39"/>
    <property type="match status" value="1"/>
</dbReference>
<dbReference type="PANTHER" id="PTHR47994">
    <property type="entry name" value="F14D16.11-RELATED"/>
    <property type="match status" value="1"/>
</dbReference>
<evidence type="ECO:0000259" key="5">
    <source>
        <dbReference type="PROSITE" id="PS50090"/>
    </source>
</evidence>
<dbReference type="RefSeq" id="XP_022142255.1">
    <property type="nucleotide sequence ID" value="XM_022286563.1"/>
</dbReference>
<reference evidence="8" key="1">
    <citation type="submission" date="2025-08" db="UniProtKB">
        <authorList>
            <consortium name="RefSeq"/>
        </authorList>
    </citation>
    <scope>IDENTIFICATION</scope>
    <source>
        <strain evidence="8">OHB3-1</strain>
    </source>
</reference>
<dbReference type="InterPro" id="IPR015495">
    <property type="entry name" value="Myb_TF_plants"/>
</dbReference>
<evidence type="ECO:0000313" key="7">
    <source>
        <dbReference type="Proteomes" id="UP000504603"/>
    </source>
</evidence>
<feature type="domain" description="HTH myb-type" evidence="6">
    <location>
        <begin position="9"/>
        <end position="65"/>
    </location>
</feature>
<dbReference type="GeneID" id="111012416"/>
<keyword evidence="2" id="KW-0677">Repeat</keyword>
<evidence type="ECO:0000256" key="4">
    <source>
        <dbReference type="ARBA" id="ARBA00023242"/>
    </source>
</evidence>
<name>A0A6J1CKF1_MOMCH</name>
<gene>
    <name evidence="8" type="primary">LOC111012416</name>
</gene>
<organism evidence="7 8">
    <name type="scientific">Momordica charantia</name>
    <name type="common">Bitter gourd</name>
    <name type="synonym">Balsam pear</name>
    <dbReference type="NCBI Taxonomy" id="3673"/>
    <lineage>
        <taxon>Eukaryota</taxon>
        <taxon>Viridiplantae</taxon>
        <taxon>Streptophyta</taxon>
        <taxon>Embryophyta</taxon>
        <taxon>Tracheophyta</taxon>
        <taxon>Spermatophyta</taxon>
        <taxon>Magnoliopsida</taxon>
        <taxon>eudicotyledons</taxon>
        <taxon>Gunneridae</taxon>
        <taxon>Pentapetalae</taxon>
        <taxon>rosids</taxon>
        <taxon>fabids</taxon>
        <taxon>Cucurbitales</taxon>
        <taxon>Cucurbitaceae</taxon>
        <taxon>Momordiceae</taxon>
        <taxon>Momordica</taxon>
    </lineage>
</organism>
<protein>
    <submittedName>
        <fullName evidence="8">Transcription factor MYB41-like</fullName>
    </submittedName>
</protein>
<dbReference type="SUPFAM" id="SSF46689">
    <property type="entry name" value="Homeodomain-like"/>
    <property type="match status" value="1"/>
</dbReference>
<evidence type="ECO:0000256" key="1">
    <source>
        <dbReference type="ARBA" id="ARBA00004123"/>
    </source>
</evidence>
<dbReference type="InterPro" id="IPR009057">
    <property type="entry name" value="Homeodomain-like_sf"/>
</dbReference>
<sequence length="343" mass="39066">MGRTPCCEKDGLKKGPWTPEEDQKLIDYIQKHGYGNWRTLPKNAGLQRCGKSCRLRWTNYLRPDIKRGRFSFEEEETIIQLHSILGNKWSAIAARLPGRTDNEIKNYWNTHIRKRLLRMGIDPVTHNPRLDLLDLSSILGSSLYSCNIPSSQMNSFSRLIGIHNSINPELLRLANSFMKSPNFLLQNVEQESQNYVVSQLQLVPQVPHQIDQSSPLPPLHEVSGCSPSTTATSCGGETQLLDPSNFLDFNYSQNYPNPNEIPSNLNHFSSLDCAQVPNYDFEEPHQQYMDYPSSETSTLNSNSTYFSANNGNGTDQDERESYCSEILKFEIPDLLDVNPFMQL</sequence>
<dbReference type="PANTHER" id="PTHR47994:SF5">
    <property type="entry name" value="F14D16.11-RELATED"/>
    <property type="match status" value="1"/>
</dbReference>
<dbReference type="PROSITE" id="PS51294">
    <property type="entry name" value="HTH_MYB"/>
    <property type="match status" value="2"/>
</dbReference>
<comment type="subcellular location">
    <subcellularLocation>
        <location evidence="1">Nucleus</location>
    </subcellularLocation>
</comment>
<dbReference type="InterPro" id="IPR001005">
    <property type="entry name" value="SANT/Myb"/>
</dbReference>
<dbReference type="AlphaFoldDB" id="A0A6J1CKF1"/>